<comment type="caution">
    <text evidence="2">The sequence shown here is derived from an EMBL/GenBank/DDBJ whole genome shotgun (WGS) entry which is preliminary data.</text>
</comment>
<proteinExistence type="predicted"/>
<feature type="transmembrane region" description="Helical" evidence="1">
    <location>
        <begin position="53"/>
        <end position="76"/>
    </location>
</feature>
<name>A0A094S5N5_9ZZZZ</name>
<sequence>MEGAKAQGHGADSLQSKETFSEIIFDPAHIKGVSKSRSGKTLLQILKSESGSAVVEFVALAIPLFIPVIIFLTQFANTSNDEFIVRTLARESVRAYILSSNDLSATLNVRNTLTIGARELGLEPNRIKDLRFTVDCAGIFCISPDNQVEVTVTLPSKDGKRVSSATARERVSPWI</sequence>
<keyword evidence="1" id="KW-0812">Transmembrane</keyword>
<keyword evidence="1" id="KW-1133">Transmembrane helix</keyword>
<dbReference type="EMBL" id="JNSK01000179">
    <property type="protein sequence ID" value="KGA13188.1"/>
    <property type="molecule type" value="Genomic_DNA"/>
</dbReference>
<gene>
    <name evidence="2" type="ORF">GM50_22875</name>
</gene>
<evidence type="ECO:0000256" key="1">
    <source>
        <dbReference type="SAM" id="Phobius"/>
    </source>
</evidence>
<accession>A0A094S5N5</accession>
<organism evidence="2">
    <name type="scientific">freshwater metagenome</name>
    <dbReference type="NCBI Taxonomy" id="449393"/>
    <lineage>
        <taxon>unclassified sequences</taxon>
        <taxon>metagenomes</taxon>
        <taxon>ecological metagenomes</taxon>
    </lineage>
</organism>
<evidence type="ECO:0000313" key="2">
    <source>
        <dbReference type="EMBL" id="KGA13188.1"/>
    </source>
</evidence>
<reference evidence="2" key="1">
    <citation type="submission" date="2014-05" db="EMBL/GenBank/DDBJ databases">
        <title>Key roles for freshwater Actinobacteria revealed by deep metagenomic sequencing.</title>
        <authorList>
            <person name="Ghai R."/>
            <person name="Mizuno C.M."/>
            <person name="Picazo A."/>
            <person name="Camacho A."/>
            <person name="Rodriguez-Valera F."/>
        </authorList>
    </citation>
    <scope>NUCLEOTIDE SEQUENCE</scope>
</reference>
<keyword evidence="1" id="KW-0472">Membrane</keyword>
<protein>
    <submittedName>
        <fullName evidence="2">Uncharacterized protein</fullName>
    </submittedName>
</protein>
<dbReference type="AlphaFoldDB" id="A0A094S5N5"/>